<dbReference type="EMBL" id="JAYKXP010000129">
    <property type="protein sequence ID" value="KAK7024239.1"/>
    <property type="molecule type" value="Genomic_DNA"/>
</dbReference>
<dbReference type="AlphaFoldDB" id="A0AAW0BE64"/>
<evidence type="ECO:0000313" key="2">
    <source>
        <dbReference type="Proteomes" id="UP001383192"/>
    </source>
</evidence>
<protein>
    <recommendedName>
        <fullName evidence="3">Crinkler (CRN) family protein</fullName>
    </recommendedName>
</protein>
<organism evidence="1 2">
    <name type="scientific">Paramarasmius palmivorus</name>
    <dbReference type="NCBI Taxonomy" id="297713"/>
    <lineage>
        <taxon>Eukaryota</taxon>
        <taxon>Fungi</taxon>
        <taxon>Dikarya</taxon>
        <taxon>Basidiomycota</taxon>
        <taxon>Agaricomycotina</taxon>
        <taxon>Agaricomycetes</taxon>
        <taxon>Agaricomycetidae</taxon>
        <taxon>Agaricales</taxon>
        <taxon>Marasmiineae</taxon>
        <taxon>Marasmiaceae</taxon>
        <taxon>Paramarasmius</taxon>
    </lineage>
</organism>
<sequence length="595" mass="67695">MAAQNIVVDFPTLVPTDTTADLYQGMNELHNIAWVRQARHKLYSVDPVSGSYILKVLFSMSGSGPPSIVIRDEYYRALQDCLLFMDGTNDFDTPYTADEANCLYFDAEDVRSSSTSGEASGTPTLIPKCPSEIDWKRQPDGDAQNRTFVVTGSPGIGKTLWLYFVLVERLLRRQHTFLQFTKQDVFYWHSNGCTTLEIASLKLGSLDPGYWFLIDSNTAISDPPFIFTLSRCRFVLSASCRDQRFVWLGKLSSSNYKWIMKPTSVSEVLIMNRFQEAVNDENKLISFCDSYGSCARYVFQCARNPKSYKRTLKAKLRKLSIRDLRDLVYNGDQSLPVKEEVSHLVVGIYPGPSRDDPYITIYTPSLLTIIESQFAAEWDDKAWDLFDSFRSTPQTRVPAGRILESRLHQTLAKGGQWEANTMVAVSEGDQNVIFSDNVANRKRAYVKFGRGARVRSKSSTSGSTPLDVHRFSFADFKKSFRETGYYRPLSQTHATYDSFVLDKKRETLVIIQSTMSTQHDVNKKGLAYLEEKWATGSFKIHYVVITDDETKTVRIPISKQYAHLIKKKVHICMGKADLFPVSRRFCFVKLKLVAN</sequence>
<proteinExistence type="predicted"/>
<reference evidence="1 2" key="1">
    <citation type="submission" date="2024-01" db="EMBL/GenBank/DDBJ databases">
        <title>A draft genome for a cacao thread blight-causing isolate of Paramarasmius palmivorus.</title>
        <authorList>
            <person name="Baruah I.K."/>
            <person name="Bukari Y."/>
            <person name="Amoako-Attah I."/>
            <person name="Meinhardt L.W."/>
            <person name="Bailey B.A."/>
            <person name="Cohen S.P."/>
        </authorList>
    </citation>
    <scope>NUCLEOTIDE SEQUENCE [LARGE SCALE GENOMIC DNA]</scope>
    <source>
        <strain evidence="1 2">GH-12</strain>
    </source>
</reference>
<dbReference type="Proteomes" id="UP001383192">
    <property type="component" value="Unassembled WGS sequence"/>
</dbReference>
<gene>
    <name evidence="1" type="ORF">VNI00_016456</name>
</gene>
<accession>A0AAW0BE64</accession>
<evidence type="ECO:0008006" key="3">
    <source>
        <dbReference type="Google" id="ProtNLM"/>
    </source>
</evidence>
<keyword evidence="2" id="KW-1185">Reference proteome</keyword>
<evidence type="ECO:0000313" key="1">
    <source>
        <dbReference type="EMBL" id="KAK7024239.1"/>
    </source>
</evidence>
<name>A0AAW0BE64_9AGAR</name>
<comment type="caution">
    <text evidence="1">The sequence shown here is derived from an EMBL/GenBank/DDBJ whole genome shotgun (WGS) entry which is preliminary data.</text>
</comment>